<dbReference type="AlphaFoldDB" id="A0A2T6BXQ7"/>
<accession>A0A2T6BXQ7</accession>
<dbReference type="OrthoDB" id="1443852at2"/>
<keyword evidence="1" id="KW-1133">Transmembrane helix</keyword>
<evidence type="ECO:0000313" key="3">
    <source>
        <dbReference type="Proteomes" id="UP000244090"/>
    </source>
</evidence>
<evidence type="ECO:0000313" key="2">
    <source>
        <dbReference type="EMBL" id="PTX60858.1"/>
    </source>
</evidence>
<comment type="caution">
    <text evidence="2">The sequence shown here is derived from an EMBL/GenBank/DDBJ whole genome shotgun (WGS) entry which is preliminary data.</text>
</comment>
<sequence>MERSYFQYFISMYLVFVLIFGVMLILEESLNLDEKTLLIFGMPFILSLFTAPLVYYVYPPTDSHYRARKNKKKPFKTFARKHHFQVTEDNYLAGKIEDFLVIIHAARSKSMMHEWIEITIYFHPKREREFIPINIINQLQDKYITENVTWYVNSVLIKQHYLHFTPKFKQIYALVQRCISDLKSQQIVPISVSDWKQIIPETEAHYNPPENL</sequence>
<keyword evidence="3" id="KW-1185">Reference proteome</keyword>
<dbReference type="Proteomes" id="UP000244090">
    <property type="component" value="Unassembled WGS sequence"/>
</dbReference>
<feature type="transmembrane region" description="Helical" evidence="1">
    <location>
        <begin position="38"/>
        <end position="58"/>
    </location>
</feature>
<dbReference type="RefSeq" id="WP_108114992.1">
    <property type="nucleotide sequence ID" value="NZ_QBKT01000005.1"/>
</dbReference>
<protein>
    <submittedName>
        <fullName evidence="2">Uncharacterized protein</fullName>
    </submittedName>
</protein>
<evidence type="ECO:0000256" key="1">
    <source>
        <dbReference type="SAM" id="Phobius"/>
    </source>
</evidence>
<dbReference type="EMBL" id="QBKT01000005">
    <property type="protein sequence ID" value="PTX60858.1"/>
    <property type="molecule type" value="Genomic_DNA"/>
</dbReference>
<keyword evidence="1" id="KW-0472">Membrane</keyword>
<organism evidence="2 3">
    <name type="scientific">Kordia periserrulae</name>
    <dbReference type="NCBI Taxonomy" id="701523"/>
    <lineage>
        <taxon>Bacteria</taxon>
        <taxon>Pseudomonadati</taxon>
        <taxon>Bacteroidota</taxon>
        <taxon>Flavobacteriia</taxon>
        <taxon>Flavobacteriales</taxon>
        <taxon>Flavobacteriaceae</taxon>
        <taxon>Kordia</taxon>
    </lineage>
</organism>
<feature type="transmembrane region" description="Helical" evidence="1">
    <location>
        <begin position="6"/>
        <end position="26"/>
    </location>
</feature>
<reference evidence="2 3" key="1">
    <citation type="submission" date="2018-04" db="EMBL/GenBank/DDBJ databases">
        <title>Genomic Encyclopedia of Archaeal and Bacterial Type Strains, Phase II (KMG-II): from individual species to whole genera.</title>
        <authorList>
            <person name="Goeker M."/>
        </authorList>
    </citation>
    <scope>NUCLEOTIDE SEQUENCE [LARGE SCALE GENOMIC DNA]</scope>
    <source>
        <strain evidence="2 3">DSM 25731</strain>
    </source>
</reference>
<proteinExistence type="predicted"/>
<name>A0A2T6BXQ7_9FLAO</name>
<keyword evidence="1" id="KW-0812">Transmembrane</keyword>
<gene>
    <name evidence="2" type="ORF">C8N46_10512</name>
</gene>